<keyword evidence="4" id="KW-0547">Nucleotide-binding</keyword>
<dbReference type="InterPro" id="IPR050660">
    <property type="entry name" value="NEK_Ser/Thr_kinase"/>
</dbReference>
<dbReference type="InterPro" id="IPR000719">
    <property type="entry name" value="Prot_kinase_dom"/>
</dbReference>
<keyword evidence="5" id="KW-0418">Kinase</keyword>
<evidence type="ECO:0000313" key="10">
    <source>
        <dbReference type="EMBL" id="PDV99237.1"/>
    </source>
</evidence>
<dbReference type="AlphaFoldDB" id="A0A2H3KV73"/>
<dbReference type="Gene3D" id="1.10.510.10">
    <property type="entry name" value="Transferase(Phosphotransferase) domain 1"/>
    <property type="match status" value="1"/>
</dbReference>
<dbReference type="Pfam" id="PF00069">
    <property type="entry name" value="Pkinase"/>
    <property type="match status" value="1"/>
</dbReference>
<sequence length="290" mass="31838">MAENVVDTCINGFQLIARLGRGGQATTYLALPAHHAPGRDLAWRVMMKFGLRTGRLTPPRAKRWRLGVLKLASSATATSLYAEHTILAAPQICHPHLVCLYRQRFPEALGQRNLGLRGAGAQQRVALALAYEPGQSLAHLLVRRQVPRDPAWAIKVAQQLADALSHLHRHGILHHDLHPANVLVQHASTNQPYVRLIDLGAAERLTAPRRYAVYGTPGYLAPERMGTDPAPPSPLVDVYGLGKLLAALTPHTYPLPALQRLIAQATAVDPVQRGRCIPHMAYFHGRLNEL</sequence>
<dbReference type="GO" id="GO:0004674">
    <property type="term" value="F:protein serine/threonine kinase activity"/>
    <property type="evidence" value="ECO:0007669"/>
    <property type="project" value="UniProtKB-KW"/>
</dbReference>
<dbReference type="EMBL" id="LYXE01000078">
    <property type="protein sequence ID" value="PDV99237.1"/>
    <property type="molecule type" value="Genomic_DNA"/>
</dbReference>
<organism evidence="10 11">
    <name type="scientific">Candidatus Chloroploca asiatica</name>
    <dbReference type="NCBI Taxonomy" id="1506545"/>
    <lineage>
        <taxon>Bacteria</taxon>
        <taxon>Bacillati</taxon>
        <taxon>Chloroflexota</taxon>
        <taxon>Chloroflexia</taxon>
        <taxon>Chloroflexales</taxon>
        <taxon>Chloroflexineae</taxon>
        <taxon>Oscillochloridaceae</taxon>
        <taxon>Candidatus Chloroploca</taxon>
    </lineage>
</organism>
<feature type="domain" description="Protein kinase" evidence="9">
    <location>
        <begin position="13"/>
        <end position="290"/>
    </location>
</feature>
<keyword evidence="2" id="KW-0723">Serine/threonine-protein kinase</keyword>
<protein>
    <recommendedName>
        <fullName evidence="1">non-specific serine/threonine protein kinase</fullName>
        <ecNumber evidence="1">2.7.11.1</ecNumber>
    </recommendedName>
</protein>
<dbReference type="Proteomes" id="UP000220922">
    <property type="component" value="Unassembled WGS sequence"/>
</dbReference>
<evidence type="ECO:0000259" key="9">
    <source>
        <dbReference type="PROSITE" id="PS50011"/>
    </source>
</evidence>
<dbReference type="EC" id="2.7.11.1" evidence="1"/>
<comment type="catalytic activity">
    <reaction evidence="8">
        <text>L-seryl-[protein] + ATP = O-phospho-L-seryl-[protein] + ADP + H(+)</text>
        <dbReference type="Rhea" id="RHEA:17989"/>
        <dbReference type="Rhea" id="RHEA-COMP:9863"/>
        <dbReference type="Rhea" id="RHEA-COMP:11604"/>
        <dbReference type="ChEBI" id="CHEBI:15378"/>
        <dbReference type="ChEBI" id="CHEBI:29999"/>
        <dbReference type="ChEBI" id="CHEBI:30616"/>
        <dbReference type="ChEBI" id="CHEBI:83421"/>
        <dbReference type="ChEBI" id="CHEBI:456216"/>
        <dbReference type="EC" id="2.7.11.1"/>
    </reaction>
</comment>
<keyword evidence="11" id="KW-1185">Reference proteome</keyword>
<dbReference type="PANTHER" id="PTHR43671:SF98">
    <property type="entry name" value="SERINE_THREONINE-PROTEIN KINASE NEK11"/>
    <property type="match status" value="1"/>
</dbReference>
<keyword evidence="6" id="KW-0067">ATP-binding</keyword>
<gene>
    <name evidence="10" type="ORF">A9Q02_12800</name>
</gene>
<dbReference type="GO" id="GO:0005524">
    <property type="term" value="F:ATP binding"/>
    <property type="evidence" value="ECO:0007669"/>
    <property type="project" value="UniProtKB-KW"/>
</dbReference>
<comment type="caution">
    <text evidence="10">The sequence shown here is derived from an EMBL/GenBank/DDBJ whole genome shotgun (WGS) entry which is preliminary data.</text>
</comment>
<dbReference type="PROSITE" id="PS50011">
    <property type="entry name" value="PROTEIN_KINASE_DOM"/>
    <property type="match status" value="1"/>
</dbReference>
<evidence type="ECO:0000256" key="1">
    <source>
        <dbReference type="ARBA" id="ARBA00012513"/>
    </source>
</evidence>
<evidence type="ECO:0000313" key="11">
    <source>
        <dbReference type="Proteomes" id="UP000220922"/>
    </source>
</evidence>
<reference evidence="10 11" key="1">
    <citation type="submission" date="2016-05" db="EMBL/GenBank/DDBJ databases">
        <authorList>
            <person name="Lavstsen T."/>
            <person name="Jespersen J.S."/>
        </authorList>
    </citation>
    <scope>NUCLEOTIDE SEQUENCE [LARGE SCALE GENOMIC DNA]</scope>
    <source>
        <strain evidence="10 11">B7-9</strain>
    </source>
</reference>
<evidence type="ECO:0000256" key="2">
    <source>
        <dbReference type="ARBA" id="ARBA00022527"/>
    </source>
</evidence>
<dbReference type="RefSeq" id="WP_097652122.1">
    <property type="nucleotide sequence ID" value="NZ_LYXE01000078.1"/>
</dbReference>
<evidence type="ECO:0000256" key="3">
    <source>
        <dbReference type="ARBA" id="ARBA00022679"/>
    </source>
</evidence>
<evidence type="ECO:0000256" key="4">
    <source>
        <dbReference type="ARBA" id="ARBA00022741"/>
    </source>
</evidence>
<dbReference type="InterPro" id="IPR011009">
    <property type="entry name" value="Kinase-like_dom_sf"/>
</dbReference>
<comment type="catalytic activity">
    <reaction evidence="7">
        <text>L-threonyl-[protein] + ATP = O-phospho-L-threonyl-[protein] + ADP + H(+)</text>
        <dbReference type="Rhea" id="RHEA:46608"/>
        <dbReference type="Rhea" id="RHEA-COMP:11060"/>
        <dbReference type="Rhea" id="RHEA-COMP:11605"/>
        <dbReference type="ChEBI" id="CHEBI:15378"/>
        <dbReference type="ChEBI" id="CHEBI:30013"/>
        <dbReference type="ChEBI" id="CHEBI:30616"/>
        <dbReference type="ChEBI" id="CHEBI:61977"/>
        <dbReference type="ChEBI" id="CHEBI:456216"/>
        <dbReference type="EC" id="2.7.11.1"/>
    </reaction>
</comment>
<evidence type="ECO:0000256" key="8">
    <source>
        <dbReference type="ARBA" id="ARBA00048679"/>
    </source>
</evidence>
<evidence type="ECO:0000256" key="5">
    <source>
        <dbReference type="ARBA" id="ARBA00022777"/>
    </source>
</evidence>
<dbReference type="SMART" id="SM00220">
    <property type="entry name" value="S_TKc"/>
    <property type="match status" value="1"/>
</dbReference>
<evidence type="ECO:0000256" key="6">
    <source>
        <dbReference type="ARBA" id="ARBA00022840"/>
    </source>
</evidence>
<proteinExistence type="predicted"/>
<keyword evidence="3" id="KW-0808">Transferase</keyword>
<evidence type="ECO:0000256" key="7">
    <source>
        <dbReference type="ARBA" id="ARBA00047899"/>
    </source>
</evidence>
<name>A0A2H3KV73_9CHLR</name>
<accession>A0A2H3KV73</accession>
<dbReference type="OrthoDB" id="9762169at2"/>
<dbReference type="PANTHER" id="PTHR43671">
    <property type="entry name" value="SERINE/THREONINE-PROTEIN KINASE NEK"/>
    <property type="match status" value="1"/>
</dbReference>
<dbReference type="SUPFAM" id="SSF56112">
    <property type="entry name" value="Protein kinase-like (PK-like)"/>
    <property type="match status" value="1"/>
</dbReference>